<evidence type="ECO:0000313" key="5">
    <source>
        <dbReference type="Proteomes" id="UP000273159"/>
    </source>
</evidence>
<dbReference type="GO" id="GO:0019632">
    <property type="term" value="P:shikimate metabolic process"/>
    <property type="evidence" value="ECO:0007669"/>
    <property type="project" value="TreeGrafter"/>
</dbReference>
<accession>A0A3B0F4J4</accession>
<dbReference type="GO" id="GO:0009423">
    <property type="term" value="P:chorismate biosynthetic process"/>
    <property type="evidence" value="ECO:0007669"/>
    <property type="project" value="TreeGrafter"/>
</dbReference>
<dbReference type="InterPro" id="IPR046346">
    <property type="entry name" value="Aminoacid_DH-like_N_sf"/>
</dbReference>
<dbReference type="GO" id="GO:0009073">
    <property type="term" value="P:aromatic amino acid family biosynthetic process"/>
    <property type="evidence" value="ECO:0007669"/>
    <property type="project" value="UniProtKB-KW"/>
</dbReference>
<evidence type="ECO:0000313" key="4">
    <source>
        <dbReference type="EMBL" id="RKO20104.1"/>
    </source>
</evidence>
<dbReference type="InterPro" id="IPR036291">
    <property type="entry name" value="NAD(P)-bd_dom_sf"/>
</dbReference>
<evidence type="ECO:0000256" key="1">
    <source>
        <dbReference type="ARBA" id="ARBA00004871"/>
    </source>
</evidence>
<evidence type="ECO:0000256" key="2">
    <source>
        <dbReference type="ARBA" id="ARBA00023141"/>
    </source>
</evidence>
<keyword evidence="4" id="KW-0560">Oxidoreductase</keyword>
<dbReference type="AlphaFoldDB" id="A0A3B0F4J4"/>
<dbReference type="EMBL" id="RBNH01000027">
    <property type="protein sequence ID" value="RKO20104.1"/>
    <property type="molecule type" value="Genomic_DNA"/>
</dbReference>
<keyword evidence="2" id="KW-0057">Aromatic amino acid biosynthesis</keyword>
<comment type="caution">
    <text evidence="4">The sequence shown here is derived from an EMBL/GenBank/DDBJ whole genome shotgun (WGS) entry which is preliminary data.</text>
</comment>
<dbReference type="CDD" id="cd01065">
    <property type="entry name" value="NAD_bind_Shikimate_DH"/>
    <property type="match status" value="1"/>
</dbReference>
<keyword evidence="2" id="KW-0028">Amino-acid biosynthesis</keyword>
<dbReference type="GO" id="GO:0004764">
    <property type="term" value="F:shikimate 3-dehydrogenase (NADP+) activity"/>
    <property type="evidence" value="ECO:0007669"/>
    <property type="project" value="UniProtKB-EC"/>
</dbReference>
<comment type="pathway">
    <text evidence="1">Metabolic intermediate biosynthesis; chorismate biosynthesis; chorismate from D-erythrose 4-phosphate and phosphoenolpyruvate: step 4/7.</text>
</comment>
<dbReference type="NCBIfam" id="NF001311">
    <property type="entry name" value="PRK00258.1-3"/>
    <property type="match status" value="1"/>
</dbReference>
<reference evidence="4 5" key="1">
    <citation type="submission" date="2018-10" db="EMBL/GenBank/DDBJ databases">
        <title>Genome-guide identification and characterization of bacteria that degrade polycyclic aromatic hydrocarbons and resist hexavalent chromium simultaneously.</title>
        <authorList>
            <person name="Feng H."/>
        </authorList>
    </citation>
    <scope>NUCLEOTIDE SEQUENCE [LARGE SCALE GENOMIC DNA]</scope>
    <source>
        <strain evidence="4 5">J015</strain>
    </source>
</reference>
<dbReference type="GO" id="GO:0050661">
    <property type="term" value="F:NADP binding"/>
    <property type="evidence" value="ECO:0007669"/>
    <property type="project" value="TreeGrafter"/>
</dbReference>
<proteinExistence type="predicted"/>
<dbReference type="Gene3D" id="3.40.50.10860">
    <property type="entry name" value="Leucine Dehydrogenase, chain A, domain 1"/>
    <property type="match status" value="1"/>
</dbReference>
<gene>
    <name evidence="4" type="ORF">D7Z96_19320</name>
</gene>
<feature type="domain" description="Shikimate dehydrogenase substrate binding N-terminal" evidence="3">
    <location>
        <begin position="7"/>
        <end position="90"/>
    </location>
</feature>
<dbReference type="Pfam" id="PF08501">
    <property type="entry name" value="Shikimate_dh_N"/>
    <property type="match status" value="1"/>
</dbReference>
<dbReference type="RefSeq" id="WP_120693606.1">
    <property type="nucleotide sequence ID" value="NZ_RBNH01000027.1"/>
</dbReference>
<dbReference type="SUPFAM" id="SSF51735">
    <property type="entry name" value="NAD(P)-binding Rossmann-fold domains"/>
    <property type="match status" value="1"/>
</dbReference>
<dbReference type="InterPro" id="IPR013708">
    <property type="entry name" value="Shikimate_DH-bd_N"/>
</dbReference>
<dbReference type="PANTHER" id="PTHR21089">
    <property type="entry name" value="SHIKIMATE DEHYDROGENASE"/>
    <property type="match status" value="1"/>
</dbReference>
<reference evidence="5" key="2">
    <citation type="submission" date="2018-10" db="EMBL/GenBank/DDBJ databases">
        <authorList>
            <person name="Wang Y."/>
            <person name="Wang J."/>
            <person name="Yang X."/>
            <person name="Wang Z."/>
            <person name="Huang Y."/>
        </authorList>
    </citation>
    <scope>NUCLEOTIDE SEQUENCE [LARGE SCALE GENOMIC DNA]</scope>
    <source>
        <strain evidence="5">J015</strain>
    </source>
</reference>
<organism evidence="4 5">
    <name type="scientific">Pseudarthrobacter phenanthrenivorans</name>
    <name type="common">Arthrobacter phenanthrenivorans</name>
    <dbReference type="NCBI Taxonomy" id="361575"/>
    <lineage>
        <taxon>Bacteria</taxon>
        <taxon>Bacillati</taxon>
        <taxon>Actinomycetota</taxon>
        <taxon>Actinomycetes</taxon>
        <taxon>Micrococcales</taxon>
        <taxon>Micrococcaceae</taxon>
        <taxon>Pseudarthrobacter</taxon>
    </lineage>
</organism>
<sequence length="286" mass="29586">MSLRAAVLGHPISHSKSPALHLAAYARLGVGISYTAVDVTEQLLPAFMDQIRDQAGWRGLSVTMPLKTAMLEQVDEVRGVARTLGVVNTVSFEDHPAGTRTVGSNTDVAGIVNALRHAGAGAAPSAVVLGGGGTAASAVAALKELGATRTEVFVRDTSRTAEVCAAADSLDVDLDIRNMAGAARAAVTADVVISTLPPRAADGIASQMAALKTAMPGVLLDVAYDPWPSLLASVWQAGGGKVVPGLEMLLYQAVEQVRLFSRLDKEVNASVIDVMCDAVGLPRRAL</sequence>
<dbReference type="Proteomes" id="UP000273159">
    <property type="component" value="Unassembled WGS sequence"/>
</dbReference>
<dbReference type="GO" id="GO:0005829">
    <property type="term" value="C:cytosol"/>
    <property type="evidence" value="ECO:0007669"/>
    <property type="project" value="TreeGrafter"/>
</dbReference>
<name>A0A3B0F4J4_PSEPS</name>
<dbReference type="PANTHER" id="PTHR21089:SF1">
    <property type="entry name" value="BIFUNCTIONAL 3-DEHYDROQUINATE DEHYDRATASE_SHIKIMATE DEHYDROGENASE, CHLOROPLASTIC"/>
    <property type="match status" value="1"/>
</dbReference>
<dbReference type="Gene3D" id="3.40.50.720">
    <property type="entry name" value="NAD(P)-binding Rossmann-like Domain"/>
    <property type="match status" value="1"/>
</dbReference>
<dbReference type="EC" id="1.1.1.25" evidence="4"/>
<evidence type="ECO:0000259" key="3">
    <source>
        <dbReference type="Pfam" id="PF08501"/>
    </source>
</evidence>
<dbReference type="InterPro" id="IPR022893">
    <property type="entry name" value="Shikimate_DH_fam"/>
</dbReference>
<protein>
    <submittedName>
        <fullName evidence="4">Shikimate dehydrogenase</fullName>
        <ecNumber evidence="4">1.1.1.25</ecNumber>
    </submittedName>
</protein>
<dbReference type="SUPFAM" id="SSF53223">
    <property type="entry name" value="Aminoacid dehydrogenase-like, N-terminal domain"/>
    <property type="match status" value="1"/>
</dbReference>